<organism evidence="4 5">
    <name type="scientific">Variovorax robiniae</name>
    <dbReference type="NCBI Taxonomy" id="1836199"/>
    <lineage>
        <taxon>Bacteria</taxon>
        <taxon>Pseudomonadati</taxon>
        <taxon>Pseudomonadota</taxon>
        <taxon>Betaproteobacteria</taxon>
        <taxon>Burkholderiales</taxon>
        <taxon>Comamonadaceae</taxon>
        <taxon>Variovorax</taxon>
    </lineage>
</organism>
<proteinExistence type="predicted"/>
<dbReference type="Gene3D" id="3.40.50.300">
    <property type="entry name" value="P-loop containing nucleotide triphosphate hydrolases"/>
    <property type="match status" value="1"/>
</dbReference>
<reference evidence="4 5" key="1">
    <citation type="submission" date="2024-03" db="EMBL/GenBank/DDBJ databases">
        <title>Novel species of the genus Variovorax.</title>
        <authorList>
            <person name="Liu Q."/>
            <person name="Xin Y.-H."/>
        </authorList>
    </citation>
    <scope>NUCLEOTIDE SEQUENCE [LARGE SCALE GENOMIC DNA]</scope>
    <source>
        <strain evidence="4 5">KACC 18901</strain>
    </source>
</reference>
<evidence type="ECO:0000313" key="4">
    <source>
        <dbReference type="EMBL" id="MEJ8859933.1"/>
    </source>
</evidence>
<dbReference type="RefSeq" id="WP_340339966.1">
    <property type="nucleotide sequence ID" value="NZ_JBBKZS010000044.1"/>
</dbReference>
<evidence type="ECO:0000259" key="3">
    <source>
        <dbReference type="Pfam" id="PF06414"/>
    </source>
</evidence>
<dbReference type="InterPro" id="IPR010488">
    <property type="entry name" value="Zeta_toxin_domain"/>
</dbReference>
<dbReference type="Pfam" id="PF06414">
    <property type="entry name" value="Zeta_toxin"/>
    <property type="match status" value="1"/>
</dbReference>
<comment type="caution">
    <text evidence="4">The sequence shown here is derived from an EMBL/GenBank/DDBJ whole genome shotgun (WGS) entry which is preliminary data.</text>
</comment>
<name>A0ABU8XJC8_9BURK</name>
<sequence>MTSPRLTPAERDRIYERRIRPDVLAGAMASRTPAAMIVAGQPGAGAPSAAATLRLELAKTIGAVVQLSGDRLRAYHPAWRPSAGTGILSAPSLEPEITYWSNRIVQDAQYHRMHLLVEDELHDPRAVYRMATTLRKDAYVVQAVFVSTNADESTLSVMAQYDLWRERGLAPRFVSKQEHDVALANVRTAMGLLEERRAVDGLRVIDRNAFQFYENRLIGGEWKKEARAQAALDAVRDKPRTPKDQARLAMRWETLVQRLAPNPDVPRDVASQALMWRSEAAARCEATPAASQMLQWAREGAAFRLMDRFEFEREFPHHARAVSALGAAVIEAEKYDPTESARFLASARENIAQRIERGDMARIAAREKREPPTR</sequence>
<keyword evidence="5" id="KW-1185">Reference proteome</keyword>
<keyword evidence="2" id="KW-0067">ATP-binding</keyword>
<keyword evidence="1" id="KW-0547">Nucleotide-binding</keyword>
<evidence type="ECO:0000256" key="1">
    <source>
        <dbReference type="ARBA" id="ARBA00022741"/>
    </source>
</evidence>
<evidence type="ECO:0000313" key="5">
    <source>
        <dbReference type="Proteomes" id="UP001367030"/>
    </source>
</evidence>
<protein>
    <submittedName>
        <fullName evidence="4">Zeta toxin family protein</fullName>
    </submittedName>
</protein>
<feature type="domain" description="Zeta toxin" evidence="3">
    <location>
        <begin position="29"/>
        <end position="217"/>
    </location>
</feature>
<dbReference type="InterPro" id="IPR027417">
    <property type="entry name" value="P-loop_NTPase"/>
</dbReference>
<evidence type="ECO:0000256" key="2">
    <source>
        <dbReference type="ARBA" id="ARBA00022840"/>
    </source>
</evidence>
<dbReference type="EMBL" id="JBBKZS010000044">
    <property type="protein sequence ID" value="MEJ8859933.1"/>
    <property type="molecule type" value="Genomic_DNA"/>
</dbReference>
<accession>A0ABU8XJC8</accession>
<gene>
    <name evidence="4" type="ORF">WKW79_35665</name>
</gene>
<dbReference type="Proteomes" id="UP001367030">
    <property type="component" value="Unassembled WGS sequence"/>
</dbReference>